<evidence type="ECO:0000256" key="3">
    <source>
        <dbReference type="ARBA" id="ARBA00022840"/>
    </source>
</evidence>
<gene>
    <name evidence="6" type="ORF">GCM10023331_13410</name>
</gene>
<dbReference type="Gene3D" id="1.10.8.60">
    <property type="match status" value="1"/>
</dbReference>
<dbReference type="InterPro" id="IPR003593">
    <property type="entry name" value="AAA+_ATPase"/>
</dbReference>
<dbReference type="SMART" id="SM00382">
    <property type="entry name" value="AAA"/>
    <property type="match status" value="1"/>
</dbReference>
<evidence type="ECO:0000256" key="2">
    <source>
        <dbReference type="ARBA" id="ARBA00022741"/>
    </source>
</evidence>
<dbReference type="InterPro" id="IPR027417">
    <property type="entry name" value="P-loop_NTPase"/>
</dbReference>
<feature type="region of interest" description="Disordered" evidence="4">
    <location>
        <begin position="349"/>
        <end position="381"/>
    </location>
</feature>
<dbReference type="Proteomes" id="UP001500298">
    <property type="component" value="Unassembled WGS sequence"/>
</dbReference>
<protein>
    <recommendedName>
        <fullName evidence="5">AAA+ ATPase domain-containing protein</fullName>
    </recommendedName>
</protein>
<dbReference type="RefSeq" id="WP_345370321.1">
    <property type="nucleotide sequence ID" value="NZ_BAABJX010000021.1"/>
</dbReference>
<dbReference type="Gene3D" id="3.40.50.300">
    <property type="entry name" value="P-loop containing nucleotide triphosphate hydrolases"/>
    <property type="match status" value="1"/>
</dbReference>
<dbReference type="CDD" id="cd19481">
    <property type="entry name" value="RecA-like_protease"/>
    <property type="match status" value="1"/>
</dbReference>
<dbReference type="EMBL" id="BAABJX010000021">
    <property type="protein sequence ID" value="GAA4829530.1"/>
    <property type="molecule type" value="Genomic_DNA"/>
</dbReference>
<dbReference type="InterPro" id="IPR050221">
    <property type="entry name" value="26S_Proteasome_ATPase"/>
</dbReference>
<keyword evidence="2" id="KW-0547">Nucleotide-binding</keyword>
<proteinExistence type="inferred from homology"/>
<evidence type="ECO:0000256" key="1">
    <source>
        <dbReference type="ARBA" id="ARBA00006914"/>
    </source>
</evidence>
<accession>A0ABP9D4T9</accession>
<evidence type="ECO:0000259" key="5">
    <source>
        <dbReference type="SMART" id="SM00382"/>
    </source>
</evidence>
<evidence type="ECO:0000313" key="6">
    <source>
        <dbReference type="EMBL" id="GAA4829530.1"/>
    </source>
</evidence>
<comment type="caution">
    <text evidence="6">The sequence shown here is derived from an EMBL/GenBank/DDBJ whole genome shotgun (WGS) entry which is preliminary data.</text>
</comment>
<dbReference type="SUPFAM" id="SSF52540">
    <property type="entry name" value="P-loop containing nucleoside triphosphate hydrolases"/>
    <property type="match status" value="1"/>
</dbReference>
<comment type="similarity">
    <text evidence="1">Belongs to the AAA ATPase family.</text>
</comment>
<dbReference type="InterPro" id="IPR003959">
    <property type="entry name" value="ATPase_AAA_core"/>
</dbReference>
<sequence length="381" mass="42641">MEALQLFKNTYQDIHIRETSQSFTVESTHGLKKYTVAQTILFHDDTLNETEVSNLRSCLSLLQEPHTIAVSRKSSTLKALTVHIPDSPITSAVTPWYTMDQLILPEALQQDLQDALGMIFHHKKVYEEWGLASLDPKPSLILNFHGPSGTGKTMSAHAIAHALDKKILLINYSEIASKYVGESSKNLEAAFQMAKAQDAVLFFDEADSFLGKRIENVQGSADQSANALRNQMLMLLEQFQGVVLFATNLVHSYDKALSSRILKHLKFEVPDLPARQRILQRMLPKQAPIDRALFEEEIAPLLAQESDGFSGRDLKNAIRWTFYIAANNEKNTLDKATFIEGFQKAAQQKKDLEQSGRSKASPQLQAAIKQQLSEQSSSTIN</sequence>
<organism evidence="6 7">
    <name type="scientific">Algivirga pacifica</name>
    <dbReference type="NCBI Taxonomy" id="1162670"/>
    <lineage>
        <taxon>Bacteria</taxon>
        <taxon>Pseudomonadati</taxon>
        <taxon>Bacteroidota</taxon>
        <taxon>Cytophagia</taxon>
        <taxon>Cytophagales</taxon>
        <taxon>Flammeovirgaceae</taxon>
        <taxon>Algivirga</taxon>
    </lineage>
</organism>
<dbReference type="PANTHER" id="PTHR23073">
    <property type="entry name" value="26S PROTEASOME REGULATORY SUBUNIT"/>
    <property type="match status" value="1"/>
</dbReference>
<evidence type="ECO:0000256" key="4">
    <source>
        <dbReference type="SAM" id="MobiDB-lite"/>
    </source>
</evidence>
<evidence type="ECO:0000313" key="7">
    <source>
        <dbReference type="Proteomes" id="UP001500298"/>
    </source>
</evidence>
<name>A0ABP9D4T9_9BACT</name>
<keyword evidence="3" id="KW-0067">ATP-binding</keyword>
<feature type="domain" description="AAA+ ATPase" evidence="5">
    <location>
        <begin position="138"/>
        <end position="271"/>
    </location>
</feature>
<feature type="compositionally biased region" description="Polar residues" evidence="4">
    <location>
        <begin position="357"/>
        <end position="381"/>
    </location>
</feature>
<dbReference type="Pfam" id="PF00004">
    <property type="entry name" value="AAA"/>
    <property type="match status" value="1"/>
</dbReference>
<reference evidence="7" key="1">
    <citation type="journal article" date="2019" name="Int. J. Syst. Evol. Microbiol.">
        <title>The Global Catalogue of Microorganisms (GCM) 10K type strain sequencing project: providing services to taxonomists for standard genome sequencing and annotation.</title>
        <authorList>
            <consortium name="The Broad Institute Genomics Platform"/>
            <consortium name="The Broad Institute Genome Sequencing Center for Infectious Disease"/>
            <person name="Wu L."/>
            <person name="Ma J."/>
        </authorList>
    </citation>
    <scope>NUCLEOTIDE SEQUENCE [LARGE SCALE GENOMIC DNA]</scope>
    <source>
        <strain evidence="7">JCM 18326</strain>
    </source>
</reference>
<keyword evidence="7" id="KW-1185">Reference proteome</keyword>